<keyword evidence="3" id="KW-1185">Reference proteome</keyword>
<sequence>MKYRIVKYLRIVLVTILVTFTEVYVRNSRYRQINFTFYSGKLSEVPLLSIDEQRRIAFNGVNVSDVKPTAAAAVGAAAAAAAAAQMRATAHYRNRFYWLLRVKLYEEPVLRGKGNDVKKNRGGRMREKEAKEKKEKKEEEEEEEEEEEMLCKLSSDAAKPRTLIIRWEWHEDFQLAIESSPGNSPNLAVPSFRKSKKIELYAFRSYPTPVVVLTI</sequence>
<comment type="caution">
    <text evidence="2">The sequence shown here is derived from an EMBL/GenBank/DDBJ whole genome shotgun (WGS) entry which is preliminary data.</text>
</comment>
<reference evidence="2" key="1">
    <citation type="submission" date="2021-08" db="EMBL/GenBank/DDBJ databases">
        <authorList>
            <person name="Misof B."/>
            <person name="Oliver O."/>
            <person name="Podsiadlowski L."/>
            <person name="Donath A."/>
            <person name="Peters R."/>
            <person name="Mayer C."/>
            <person name="Rust J."/>
            <person name="Gunkel S."/>
            <person name="Lesny P."/>
            <person name="Martin S."/>
            <person name="Oeyen J.P."/>
            <person name="Petersen M."/>
            <person name="Panagiotis P."/>
            <person name="Wilbrandt J."/>
            <person name="Tanja T."/>
        </authorList>
    </citation>
    <scope>NUCLEOTIDE SEQUENCE</scope>
    <source>
        <strain evidence="2">GBR_01_08_01A</strain>
        <tissue evidence="2">Thorax + abdomen</tissue>
    </source>
</reference>
<evidence type="ECO:0000256" key="1">
    <source>
        <dbReference type="SAM" id="MobiDB-lite"/>
    </source>
</evidence>
<protein>
    <submittedName>
        <fullName evidence="2">Uncharacterized protein</fullName>
    </submittedName>
</protein>
<accession>A0AAD9RHR8</accession>
<gene>
    <name evidence="2" type="ORF">KPH14_007564</name>
</gene>
<dbReference type="AlphaFoldDB" id="A0AAD9RHR8"/>
<feature type="region of interest" description="Disordered" evidence="1">
    <location>
        <begin position="115"/>
        <end position="145"/>
    </location>
</feature>
<organism evidence="2 3">
    <name type="scientific">Odynerus spinipes</name>
    <dbReference type="NCBI Taxonomy" id="1348599"/>
    <lineage>
        <taxon>Eukaryota</taxon>
        <taxon>Metazoa</taxon>
        <taxon>Ecdysozoa</taxon>
        <taxon>Arthropoda</taxon>
        <taxon>Hexapoda</taxon>
        <taxon>Insecta</taxon>
        <taxon>Pterygota</taxon>
        <taxon>Neoptera</taxon>
        <taxon>Endopterygota</taxon>
        <taxon>Hymenoptera</taxon>
        <taxon>Apocrita</taxon>
        <taxon>Aculeata</taxon>
        <taxon>Vespoidea</taxon>
        <taxon>Vespidae</taxon>
        <taxon>Eumeninae</taxon>
        <taxon>Odynerus</taxon>
    </lineage>
</organism>
<dbReference type="Proteomes" id="UP001258017">
    <property type="component" value="Unassembled WGS sequence"/>
</dbReference>
<proteinExistence type="predicted"/>
<reference evidence="2" key="2">
    <citation type="journal article" date="2023" name="Commun. Biol.">
        <title>Intrasexual cuticular hydrocarbon dimorphism in a wasp sheds light on hydrocarbon biosynthesis genes in Hymenoptera.</title>
        <authorList>
            <person name="Moris V.C."/>
            <person name="Podsiadlowski L."/>
            <person name="Martin S."/>
            <person name="Oeyen J.P."/>
            <person name="Donath A."/>
            <person name="Petersen M."/>
            <person name="Wilbrandt J."/>
            <person name="Misof B."/>
            <person name="Liedtke D."/>
            <person name="Thamm M."/>
            <person name="Scheiner R."/>
            <person name="Schmitt T."/>
            <person name="Niehuis O."/>
        </authorList>
    </citation>
    <scope>NUCLEOTIDE SEQUENCE</scope>
    <source>
        <strain evidence="2">GBR_01_08_01A</strain>
    </source>
</reference>
<name>A0AAD9RHR8_9HYME</name>
<evidence type="ECO:0000313" key="3">
    <source>
        <dbReference type="Proteomes" id="UP001258017"/>
    </source>
</evidence>
<dbReference type="EMBL" id="JAIFRP010000073">
    <property type="protein sequence ID" value="KAK2579883.1"/>
    <property type="molecule type" value="Genomic_DNA"/>
</dbReference>
<evidence type="ECO:0000313" key="2">
    <source>
        <dbReference type="EMBL" id="KAK2579883.1"/>
    </source>
</evidence>
<feature type="compositionally biased region" description="Basic and acidic residues" evidence="1">
    <location>
        <begin position="115"/>
        <end position="137"/>
    </location>
</feature>